<dbReference type="EMBL" id="DTPE01000100">
    <property type="protein sequence ID" value="HGE74952.1"/>
    <property type="molecule type" value="Genomic_DNA"/>
</dbReference>
<organism evidence="2">
    <name type="scientific">Mesoaciditoga lauensis</name>
    <dbReference type="NCBI Taxonomy" id="1495039"/>
    <lineage>
        <taxon>Bacteria</taxon>
        <taxon>Thermotogati</taxon>
        <taxon>Thermotogota</taxon>
        <taxon>Thermotogae</taxon>
        <taxon>Mesoaciditogales</taxon>
        <taxon>Mesoaciditogaceae</taxon>
        <taxon>Mesoaciditoga</taxon>
    </lineage>
</organism>
<proteinExistence type="predicted"/>
<gene>
    <name evidence="2" type="ORF">ENX73_02375</name>
</gene>
<dbReference type="Pfam" id="PF16258">
    <property type="entry name" value="DUF4912"/>
    <property type="match status" value="1"/>
</dbReference>
<dbReference type="InterPro" id="IPR032585">
    <property type="entry name" value="DUF4912"/>
</dbReference>
<comment type="caution">
    <text evidence="2">The sequence shown here is derived from an EMBL/GenBank/DDBJ whole genome shotgun (WGS) entry which is preliminary data.</text>
</comment>
<feature type="compositionally biased region" description="Low complexity" evidence="1">
    <location>
        <begin position="275"/>
        <end position="285"/>
    </location>
</feature>
<reference evidence="2" key="1">
    <citation type="journal article" date="2020" name="mSystems">
        <title>Genome- and Community-Level Interaction Insights into Carbon Utilization and Element Cycling Functions of Hydrothermarchaeota in Hydrothermal Sediment.</title>
        <authorList>
            <person name="Zhou Z."/>
            <person name="Liu Y."/>
            <person name="Xu W."/>
            <person name="Pan J."/>
            <person name="Luo Z.H."/>
            <person name="Li M."/>
        </authorList>
    </citation>
    <scope>NUCLEOTIDE SEQUENCE [LARGE SCALE GENOMIC DNA]</scope>
    <source>
        <strain evidence="2">SpSt-966</strain>
    </source>
</reference>
<feature type="region of interest" description="Disordered" evidence="1">
    <location>
        <begin position="275"/>
        <end position="300"/>
    </location>
</feature>
<dbReference type="AlphaFoldDB" id="A0A7V3RE92"/>
<sequence length="300" mass="34474">MGEDKTIRQLKKEAMMLKIKGYYNMTKSELAEVISRKKTDLSKKIRQLEDMEVEDLRKLSKELNLKIPWKSSRATFVKKIKETFDKFKIDGVEPENRAEESVTPHSSRVNKVEVEETIEQKVDKSKNLLPSSYFKDAFVGLDVNPHWIHFYWDLSNETLDTLKSHLPVILRVYDVTYIEFNGINAHRTFEMEIDDQTRKYYVFVPQSGADYIAEIGYKEGSKFIPVLRSTLVSTPPSSPKTAQMELWMDLKVNRRFTEMATSKKVMKIERLVGSTSMPTSGSRSGSGSGAFFVLSGRRGS</sequence>
<evidence type="ECO:0000313" key="2">
    <source>
        <dbReference type="EMBL" id="HGE74952.1"/>
    </source>
</evidence>
<accession>A0A7V3RE92</accession>
<evidence type="ECO:0000256" key="1">
    <source>
        <dbReference type="SAM" id="MobiDB-lite"/>
    </source>
</evidence>
<name>A0A7V3RE92_9BACT</name>
<protein>
    <submittedName>
        <fullName evidence="2">DUF4912 domain-containing protein</fullName>
    </submittedName>
</protein>